<feature type="domain" description="PAS" evidence="7">
    <location>
        <begin position="1"/>
        <end position="39"/>
    </location>
</feature>
<dbReference type="PANTHER" id="PTHR23043">
    <property type="entry name" value="HYPOXIA-INDUCIBLE FACTOR 1 ALPHA"/>
    <property type="match status" value="1"/>
</dbReference>
<organism evidence="8 9">
    <name type="scientific">Lymnaea stagnalis</name>
    <name type="common">Great pond snail</name>
    <name type="synonym">Helix stagnalis</name>
    <dbReference type="NCBI Taxonomy" id="6523"/>
    <lineage>
        <taxon>Eukaryota</taxon>
        <taxon>Metazoa</taxon>
        <taxon>Spiralia</taxon>
        <taxon>Lophotrochozoa</taxon>
        <taxon>Mollusca</taxon>
        <taxon>Gastropoda</taxon>
        <taxon>Heterobranchia</taxon>
        <taxon>Euthyneura</taxon>
        <taxon>Panpulmonata</taxon>
        <taxon>Hygrophila</taxon>
        <taxon>Lymnaeoidea</taxon>
        <taxon>Lymnaeidae</taxon>
        <taxon>Lymnaea</taxon>
    </lineage>
</organism>
<evidence type="ECO:0000256" key="2">
    <source>
        <dbReference type="ARBA" id="ARBA00023015"/>
    </source>
</evidence>
<sequence length="1024" mass="111278">MYISETASVHLGLSQVELTGGSIYEYIHPADHDEMTALLTVHHPYHTHILQGMKALPLYATAHLPTSPPPPPPRHCPLFNYVEIERSFFLRMKCVLAKRNAGLTSGGYKVIHCSGYLKIKQYTMDIAPYDGCYQNVGLVAVGHSLPPSAITEIKMFSNMFMFRASLDLKLIFLDARVAALTGYEPQDLIEKTLYHYIHACDILHMRYAHHTLLLKGQVTTRYYRFMAKDGGWVWMQSYATIVHNSRSSRPHCIVSVNYVLSEVLNKDAQIQIEQTMSSKELSPYSAMKSSSGGSSTTANSSSTSTTGGGSSGKTRPARNKSRRSPYPQMSSDTPEYTSDYSIDKTPMEYPPPEVPTVPIQQYPSMMYPPTPESMGVDRYSALYSTPYPHPGMAMYRDAACVYSPYQAAAHQRYLENRSPYRSYEERYYPARDPAAYPGYLSSNAAIQSAAAATTSRLTHLSEPGHETSTSGLAGVQTQYDYRTSTSADAVLNNSGVMGAVVASCSRSSSRDAHTYSTPHYPGPFSNRSESSASEVDVGSEEFTEKQRQQQQKQHHKQHQQKQHHHHHHPAQTQHALTQLSDQGNSSVSSGGVNAGVSGGAGGGGANVTKYDLPQHGNHKDEPQATPSTESVGRSMVGVSPTQRESCIPQSVRESCIPQSVIIRRQSNATSTFSSSEANRGLASSPDFSSGKNSVSTTSNTTTNNNSTKPSTASSSTSLSFIQHTPPSSAESSSSSSSSSSTSSSTGTVHHHHQQQHLQPHLCHTNPHGQHHLQVTHHNQTGHQSMDFRKTPSSTDIMGISTPLSHSMDLSLSGEGPATNGDKLYDMSTPPGLVNGKSFDLSSPGSGTTNKYFDTSSVSSGNPKMYDMSSISSGNTKMYDMTATGNKLYDMSSVVAANKLYEMSSAHHSAAAKNFYDMSTSSSANVAVANKLYDITASATSPNKFYDMRMMHDKSMAAAATANDYNSCLKAAAACSYDNYAQAGMYPTAAALQAQRQYPVMPQAGYTSVIVDPQQYHVANGYAVH</sequence>
<evidence type="ECO:0000256" key="6">
    <source>
        <dbReference type="SAM" id="MobiDB-lite"/>
    </source>
</evidence>
<dbReference type="PANTHER" id="PTHR23043:SF36">
    <property type="entry name" value="PROTEIN SINGLE-MINDED"/>
    <property type="match status" value="1"/>
</dbReference>
<dbReference type="InterPro" id="IPR035965">
    <property type="entry name" value="PAS-like_dom_sf"/>
</dbReference>
<feature type="compositionally biased region" description="Low complexity" evidence="6">
    <location>
        <begin position="727"/>
        <end position="744"/>
    </location>
</feature>
<comment type="caution">
    <text evidence="8">The sequence shown here is derived from an EMBL/GenBank/DDBJ whole genome shotgun (WGS) entry which is preliminary data.</text>
</comment>
<dbReference type="Gene3D" id="3.30.450.20">
    <property type="entry name" value="PAS domain"/>
    <property type="match status" value="2"/>
</dbReference>
<accession>A0AAV2ISC0</accession>
<dbReference type="PROSITE" id="PS50112">
    <property type="entry name" value="PAS"/>
    <property type="match status" value="2"/>
</dbReference>
<keyword evidence="4" id="KW-0804">Transcription</keyword>
<dbReference type="FunFam" id="3.30.450.20:FF:000047">
    <property type="entry name" value="SIM bHLH transcription factor 2"/>
    <property type="match status" value="1"/>
</dbReference>
<evidence type="ECO:0000256" key="1">
    <source>
        <dbReference type="ARBA" id="ARBA00004123"/>
    </source>
</evidence>
<proteinExistence type="predicted"/>
<dbReference type="AlphaFoldDB" id="A0AAV2ISC0"/>
<dbReference type="SMART" id="SM00091">
    <property type="entry name" value="PAS"/>
    <property type="match status" value="1"/>
</dbReference>
<feature type="compositionally biased region" description="Polar residues" evidence="6">
    <location>
        <begin position="639"/>
        <end position="650"/>
    </location>
</feature>
<keyword evidence="9" id="KW-1185">Reference proteome</keyword>
<keyword evidence="3" id="KW-0238">DNA-binding</keyword>
<gene>
    <name evidence="8" type="ORF">GSLYS_00021211001</name>
</gene>
<keyword evidence="5" id="KW-0539">Nucleus</keyword>
<dbReference type="EMBL" id="CAXITT010001095">
    <property type="protein sequence ID" value="CAL1547894.1"/>
    <property type="molecule type" value="Genomic_DNA"/>
</dbReference>
<protein>
    <recommendedName>
        <fullName evidence="7">PAS domain-containing protein</fullName>
    </recommendedName>
</protein>
<dbReference type="CDD" id="cd00130">
    <property type="entry name" value="PAS"/>
    <property type="match status" value="2"/>
</dbReference>
<dbReference type="Pfam" id="PF08447">
    <property type="entry name" value="PAS_3"/>
    <property type="match status" value="1"/>
</dbReference>
<evidence type="ECO:0000313" key="8">
    <source>
        <dbReference type="EMBL" id="CAL1547894.1"/>
    </source>
</evidence>
<dbReference type="InterPro" id="IPR001610">
    <property type="entry name" value="PAC"/>
</dbReference>
<keyword evidence="2" id="KW-0805">Transcription regulation</keyword>
<comment type="subcellular location">
    <subcellularLocation>
        <location evidence="1">Nucleus</location>
    </subcellularLocation>
</comment>
<feature type="compositionally biased region" description="Low complexity" evidence="6">
    <location>
        <begin position="688"/>
        <end position="719"/>
    </location>
</feature>
<evidence type="ECO:0000256" key="4">
    <source>
        <dbReference type="ARBA" id="ARBA00023163"/>
    </source>
</evidence>
<feature type="compositionally biased region" description="Gly residues" evidence="6">
    <location>
        <begin position="592"/>
        <end position="605"/>
    </location>
</feature>
<dbReference type="Proteomes" id="UP001497497">
    <property type="component" value="Unassembled WGS sequence"/>
</dbReference>
<feature type="compositionally biased region" description="Polar residues" evidence="6">
    <location>
        <begin position="667"/>
        <end position="677"/>
    </location>
</feature>
<evidence type="ECO:0000313" key="9">
    <source>
        <dbReference type="Proteomes" id="UP001497497"/>
    </source>
</evidence>
<feature type="compositionally biased region" description="Low complexity" evidence="6">
    <location>
        <begin position="289"/>
        <end position="305"/>
    </location>
</feature>
<feature type="domain" description="PAS" evidence="7">
    <location>
        <begin position="161"/>
        <end position="216"/>
    </location>
</feature>
<evidence type="ECO:0000259" key="7">
    <source>
        <dbReference type="PROSITE" id="PS50112"/>
    </source>
</evidence>
<dbReference type="GO" id="GO:0005634">
    <property type="term" value="C:nucleus"/>
    <property type="evidence" value="ECO:0007669"/>
    <property type="project" value="UniProtKB-SubCell"/>
</dbReference>
<feature type="compositionally biased region" description="Basic residues" evidence="6">
    <location>
        <begin position="552"/>
        <end position="569"/>
    </location>
</feature>
<dbReference type="InterPro" id="IPR000014">
    <property type="entry name" value="PAS"/>
</dbReference>
<feature type="region of interest" description="Disordered" evidence="6">
    <location>
        <begin position="279"/>
        <end position="363"/>
    </location>
</feature>
<feature type="region of interest" description="Disordered" evidence="6">
    <location>
        <begin position="667"/>
        <end position="771"/>
    </location>
</feature>
<evidence type="ECO:0000256" key="5">
    <source>
        <dbReference type="ARBA" id="ARBA00023242"/>
    </source>
</evidence>
<evidence type="ECO:0000256" key="3">
    <source>
        <dbReference type="ARBA" id="ARBA00023125"/>
    </source>
</evidence>
<reference evidence="8 9" key="1">
    <citation type="submission" date="2024-04" db="EMBL/GenBank/DDBJ databases">
        <authorList>
            <consortium name="Genoscope - CEA"/>
            <person name="William W."/>
        </authorList>
    </citation>
    <scope>NUCLEOTIDE SEQUENCE [LARGE SCALE GENOMIC DNA]</scope>
</reference>
<dbReference type="GO" id="GO:0000981">
    <property type="term" value="F:DNA-binding transcription factor activity, RNA polymerase II-specific"/>
    <property type="evidence" value="ECO:0007669"/>
    <property type="project" value="TreeGrafter"/>
</dbReference>
<feature type="compositionally biased region" description="Polar residues" evidence="6">
    <location>
        <begin position="327"/>
        <end position="340"/>
    </location>
</feature>
<feature type="region of interest" description="Disordered" evidence="6">
    <location>
        <begin position="509"/>
        <end position="650"/>
    </location>
</feature>
<dbReference type="InterPro" id="IPR013655">
    <property type="entry name" value="PAS_fold_3"/>
</dbReference>
<dbReference type="SMART" id="SM00086">
    <property type="entry name" value="PAC"/>
    <property type="match status" value="1"/>
</dbReference>
<dbReference type="GO" id="GO:0000977">
    <property type="term" value="F:RNA polymerase II transcription regulatory region sequence-specific DNA binding"/>
    <property type="evidence" value="ECO:0007669"/>
    <property type="project" value="TreeGrafter"/>
</dbReference>
<dbReference type="SUPFAM" id="SSF55785">
    <property type="entry name" value="PYP-like sensor domain (PAS domain)"/>
    <property type="match status" value="2"/>
</dbReference>
<name>A0AAV2ISC0_LYMST</name>